<dbReference type="InterPro" id="IPR027417">
    <property type="entry name" value="P-loop_NTPase"/>
</dbReference>
<sequence length="416" mass="46364">MGKTSRFFKSLLGFKTTDSPPSDPNNKQPKRRWGFGKSRRGISGPVHLHNHTKSIDGTSLERQHYNSYKNEDPNKQAIVLAAATAAVVDAAVAAAHVAAEVVRMTGRTISYGGRGELAAIKIQSHFRGYLARRALRALKALVRLQAVVRGHILRKQTADMMRRLQALIRAQARACALRSQINGSTTKPSTQFHHNGPTTPEKIEHVRHTKHDHRSISKRNGSKSYVQGITGHEKMFLDGSTKRENDKIVYVDTAESHVTTKGRKLFQPDHISFQRSHSLSTSRGSTFQPTSSSPCASCEVNSFYYSTRGGASTPAKSESPRSCISRFSDHPNYMANTESSRAKVRSLSAPRIRPQLEFSNSARRDSGYKYGTGMQRGPTTRDSFAKKTYPGSARLDQLRFPVYDTEDSEYCDGYWN</sequence>
<dbReference type="EMBL" id="CM007902">
    <property type="protein sequence ID" value="OTG02782.1"/>
    <property type="molecule type" value="Genomic_DNA"/>
</dbReference>
<gene>
    <name evidence="8" type="primary">IQD22</name>
    <name evidence="8" type="ORF">HannXRQ_Chr13g0416881</name>
    <name evidence="7" type="ORF">HanXRQr2_Chr13g0605361</name>
</gene>
<dbReference type="GO" id="GO:0016787">
    <property type="term" value="F:hydrolase activity"/>
    <property type="evidence" value="ECO:0007669"/>
    <property type="project" value="UniProtKB-KW"/>
</dbReference>
<evidence type="ECO:0000256" key="5">
    <source>
        <dbReference type="SAM" id="MobiDB-lite"/>
    </source>
</evidence>
<dbReference type="InterPro" id="IPR025064">
    <property type="entry name" value="DUF4005"/>
</dbReference>
<dbReference type="GO" id="GO:0005516">
    <property type="term" value="F:calmodulin binding"/>
    <property type="evidence" value="ECO:0007669"/>
    <property type="project" value="UniProtKB-KW"/>
</dbReference>
<dbReference type="FunCoup" id="A0A251SWD0">
    <property type="interactions" value="797"/>
</dbReference>
<dbReference type="Pfam" id="PF00612">
    <property type="entry name" value="IQ"/>
    <property type="match status" value="2"/>
</dbReference>
<feature type="compositionally biased region" description="Basic residues" evidence="5">
    <location>
        <begin position="28"/>
        <end position="40"/>
    </location>
</feature>
<comment type="subunit">
    <text evidence="3">Binds to multiple calmodulin (CaM) in the presence of Ca(2+) and CaM-like proteins.</text>
</comment>
<dbReference type="Proteomes" id="UP000215914">
    <property type="component" value="Chromosome 13"/>
</dbReference>
<dbReference type="PROSITE" id="PS50096">
    <property type="entry name" value="IQ"/>
    <property type="match status" value="2"/>
</dbReference>
<accession>A0A251SWD0</accession>
<evidence type="ECO:0000313" key="9">
    <source>
        <dbReference type="Proteomes" id="UP000215914"/>
    </source>
</evidence>
<dbReference type="CDD" id="cd23767">
    <property type="entry name" value="IQCD"/>
    <property type="match status" value="1"/>
</dbReference>
<keyword evidence="1" id="KW-0112">Calmodulin-binding</keyword>
<dbReference type="PANTHER" id="PTHR32295">
    <property type="entry name" value="IQ-DOMAIN 5-RELATED"/>
    <property type="match status" value="1"/>
</dbReference>
<feature type="region of interest" description="Disordered" evidence="5">
    <location>
        <begin position="359"/>
        <end position="386"/>
    </location>
</feature>
<organism evidence="8 9">
    <name type="scientific">Helianthus annuus</name>
    <name type="common">Common sunflower</name>
    <dbReference type="NCBI Taxonomy" id="4232"/>
    <lineage>
        <taxon>Eukaryota</taxon>
        <taxon>Viridiplantae</taxon>
        <taxon>Streptophyta</taxon>
        <taxon>Embryophyta</taxon>
        <taxon>Tracheophyta</taxon>
        <taxon>Spermatophyta</taxon>
        <taxon>Magnoliopsida</taxon>
        <taxon>eudicotyledons</taxon>
        <taxon>Gunneridae</taxon>
        <taxon>Pentapetalae</taxon>
        <taxon>asterids</taxon>
        <taxon>campanulids</taxon>
        <taxon>Asterales</taxon>
        <taxon>Asteraceae</taxon>
        <taxon>Asteroideae</taxon>
        <taxon>Heliantheae alliance</taxon>
        <taxon>Heliantheae</taxon>
        <taxon>Helianthus</taxon>
    </lineage>
</organism>
<evidence type="ECO:0000259" key="6">
    <source>
        <dbReference type="Pfam" id="PF13178"/>
    </source>
</evidence>
<protein>
    <submittedName>
        <fullName evidence="7">IQ motif, EF-hand binding, P-loop containing nucleoside triphosphate hydrolase</fullName>
    </submittedName>
    <submittedName>
        <fullName evidence="8">Putative IQ-domain 22</fullName>
    </submittedName>
</protein>
<comment type="similarity">
    <text evidence="2">Belongs to the IQD family.</text>
</comment>
<dbReference type="SUPFAM" id="SSF52540">
    <property type="entry name" value="P-loop containing nucleoside triphosphate hydrolases"/>
    <property type="match status" value="1"/>
</dbReference>
<keyword evidence="9" id="KW-1185">Reference proteome</keyword>
<evidence type="ECO:0000256" key="2">
    <source>
        <dbReference type="ARBA" id="ARBA00024341"/>
    </source>
</evidence>
<dbReference type="OrthoDB" id="1686972at2759"/>
<evidence type="ECO:0000313" key="7">
    <source>
        <dbReference type="EMBL" id="KAF5774845.1"/>
    </source>
</evidence>
<dbReference type="Gramene" id="mRNA:HanXRQr2_Chr13g0605361">
    <property type="protein sequence ID" value="mRNA:HanXRQr2_Chr13g0605361"/>
    <property type="gene ID" value="HanXRQr2_Chr13g0605361"/>
</dbReference>
<dbReference type="PANTHER" id="PTHR32295:SF11">
    <property type="entry name" value="PROTEIN IQ-DOMAIN 22"/>
    <property type="match status" value="1"/>
</dbReference>
<dbReference type="Pfam" id="PF13178">
    <property type="entry name" value="DUF4005"/>
    <property type="match status" value="1"/>
</dbReference>
<dbReference type="InParanoid" id="A0A251SWD0"/>
<dbReference type="SMART" id="SM00015">
    <property type="entry name" value="IQ"/>
    <property type="match status" value="2"/>
</dbReference>
<name>A0A251SWD0_HELAN</name>
<reference evidence="7" key="3">
    <citation type="submission" date="2020-06" db="EMBL/GenBank/DDBJ databases">
        <title>Helianthus annuus Genome sequencing and assembly Release 2.</title>
        <authorList>
            <person name="Gouzy J."/>
            <person name="Langlade N."/>
            <person name="Munos S."/>
        </authorList>
    </citation>
    <scope>NUCLEOTIDE SEQUENCE</scope>
    <source>
        <tissue evidence="7">Leaves</tissue>
    </source>
</reference>
<evidence type="ECO:0000313" key="8">
    <source>
        <dbReference type="EMBL" id="OTG02782.1"/>
    </source>
</evidence>
<keyword evidence="7" id="KW-0378">Hydrolase</keyword>
<feature type="region of interest" description="Disordered" evidence="5">
    <location>
        <begin position="12"/>
        <end position="52"/>
    </location>
</feature>
<dbReference type="EMBL" id="MNCJ02000328">
    <property type="protein sequence ID" value="KAF5774845.1"/>
    <property type="molecule type" value="Genomic_DNA"/>
</dbReference>
<reference evidence="8" key="2">
    <citation type="submission" date="2017-02" db="EMBL/GenBank/DDBJ databases">
        <title>Sunflower complete genome.</title>
        <authorList>
            <person name="Langlade N."/>
            <person name="Munos S."/>
        </authorList>
    </citation>
    <scope>NUCLEOTIDE SEQUENCE [LARGE SCALE GENOMIC DNA]</scope>
    <source>
        <tissue evidence="8">Leaves</tissue>
    </source>
</reference>
<evidence type="ECO:0000256" key="1">
    <source>
        <dbReference type="ARBA" id="ARBA00022860"/>
    </source>
</evidence>
<dbReference type="AlphaFoldDB" id="A0A251SWD0"/>
<evidence type="ECO:0000256" key="3">
    <source>
        <dbReference type="ARBA" id="ARBA00024378"/>
    </source>
</evidence>
<feature type="domain" description="DUF4005" evidence="6">
    <location>
        <begin position="312"/>
        <end position="361"/>
    </location>
</feature>
<reference evidence="7 9" key="1">
    <citation type="journal article" date="2017" name="Nature">
        <title>The sunflower genome provides insights into oil metabolism, flowering and Asterid evolution.</title>
        <authorList>
            <person name="Badouin H."/>
            <person name="Gouzy J."/>
            <person name="Grassa C.J."/>
            <person name="Murat F."/>
            <person name="Staton S.E."/>
            <person name="Cottret L."/>
            <person name="Lelandais-Briere C."/>
            <person name="Owens G.L."/>
            <person name="Carrere S."/>
            <person name="Mayjonade B."/>
            <person name="Legrand L."/>
            <person name="Gill N."/>
            <person name="Kane N.C."/>
            <person name="Bowers J.E."/>
            <person name="Hubner S."/>
            <person name="Bellec A."/>
            <person name="Berard A."/>
            <person name="Berges H."/>
            <person name="Blanchet N."/>
            <person name="Boniface M.C."/>
            <person name="Brunel D."/>
            <person name="Catrice O."/>
            <person name="Chaidir N."/>
            <person name="Claudel C."/>
            <person name="Donnadieu C."/>
            <person name="Faraut T."/>
            <person name="Fievet G."/>
            <person name="Helmstetter N."/>
            <person name="King M."/>
            <person name="Knapp S.J."/>
            <person name="Lai Z."/>
            <person name="Le Paslier M.C."/>
            <person name="Lippi Y."/>
            <person name="Lorenzon L."/>
            <person name="Mandel J.R."/>
            <person name="Marage G."/>
            <person name="Marchand G."/>
            <person name="Marquand E."/>
            <person name="Bret-Mestries E."/>
            <person name="Morien E."/>
            <person name="Nambeesan S."/>
            <person name="Nguyen T."/>
            <person name="Pegot-Espagnet P."/>
            <person name="Pouilly N."/>
            <person name="Raftis F."/>
            <person name="Sallet E."/>
            <person name="Schiex T."/>
            <person name="Thomas J."/>
            <person name="Vandecasteele C."/>
            <person name="Vares D."/>
            <person name="Vear F."/>
            <person name="Vautrin S."/>
            <person name="Crespi M."/>
            <person name="Mangin B."/>
            <person name="Burke J.M."/>
            <person name="Salse J."/>
            <person name="Munos S."/>
            <person name="Vincourt P."/>
            <person name="Rieseberg L.H."/>
            <person name="Langlade N.B."/>
        </authorList>
    </citation>
    <scope>NUCLEOTIDE SEQUENCE [LARGE SCALE GENOMIC DNA]</scope>
    <source>
        <strain evidence="9">cv. SF193</strain>
        <tissue evidence="7">Leaves</tissue>
    </source>
</reference>
<comment type="function">
    <text evidence="4">May be involved in cooperative interactions with calmodulins or calmodulin-like proteins. Recruits calmodulin proteins to microtubules, thus being a potential scaffold in cellular signaling and trafficking. May associate with nucleic acids and regulate gene expression at the transcriptional or post-transcriptional level.</text>
</comment>
<proteinExistence type="inferred from homology"/>
<dbReference type="InterPro" id="IPR000048">
    <property type="entry name" value="IQ_motif_EF-hand-BS"/>
</dbReference>
<feature type="compositionally biased region" description="Polar residues" evidence="5">
    <location>
        <begin position="16"/>
        <end position="27"/>
    </location>
</feature>
<dbReference type="Gene3D" id="1.20.5.190">
    <property type="match status" value="1"/>
</dbReference>
<evidence type="ECO:0000256" key="4">
    <source>
        <dbReference type="ARBA" id="ARBA00045534"/>
    </source>
</evidence>